<organism evidence="3 4">
    <name type="scientific">Taxus chinensis</name>
    <name type="common">Chinese yew</name>
    <name type="synonym">Taxus wallichiana var. chinensis</name>
    <dbReference type="NCBI Taxonomy" id="29808"/>
    <lineage>
        <taxon>Eukaryota</taxon>
        <taxon>Viridiplantae</taxon>
        <taxon>Streptophyta</taxon>
        <taxon>Embryophyta</taxon>
        <taxon>Tracheophyta</taxon>
        <taxon>Spermatophyta</taxon>
        <taxon>Pinopsida</taxon>
        <taxon>Pinidae</taxon>
        <taxon>Conifers II</taxon>
        <taxon>Cupressales</taxon>
        <taxon>Taxaceae</taxon>
        <taxon>Taxus</taxon>
    </lineage>
</organism>
<evidence type="ECO:0000256" key="1">
    <source>
        <dbReference type="SAM" id="Coils"/>
    </source>
</evidence>
<proteinExistence type="predicted"/>
<keyword evidence="1" id="KW-0175">Coiled coil</keyword>
<gene>
    <name evidence="3" type="ORF">KI387_044765</name>
</gene>
<reference evidence="3 4" key="1">
    <citation type="journal article" date="2021" name="Nat. Plants">
        <title>The Taxus genome provides insights into paclitaxel biosynthesis.</title>
        <authorList>
            <person name="Xiong X."/>
            <person name="Gou J."/>
            <person name="Liao Q."/>
            <person name="Li Y."/>
            <person name="Zhou Q."/>
            <person name="Bi G."/>
            <person name="Li C."/>
            <person name="Du R."/>
            <person name="Wang X."/>
            <person name="Sun T."/>
            <person name="Guo L."/>
            <person name="Liang H."/>
            <person name="Lu P."/>
            <person name="Wu Y."/>
            <person name="Zhang Z."/>
            <person name="Ro D.K."/>
            <person name="Shang Y."/>
            <person name="Huang S."/>
            <person name="Yan J."/>
        </authorList>
    </citation>
    <scope>NUCLEOTIDE SEQUENCE [LARGE SCALE GENOMIC DNA]</scope>
    <source>
        <strain evidence="3">Ta-2019</strain>
    </source>
</reference>
<evidence type="ECO:0000313" key="4">
    <source>
        <dbReference type="Proteomes" id="UP000824469"/>
    </source>
</evidence>
<accession>A0AA38CGP1</accession>
<dbReference type="AlphaFoldDB" id="A0AA38CGP1"/>
<dbReference type="EMBL" id="JAHRHJ020000011">
    <property type="protein sequence ID" value="KAH9296737.1"/>
    <property type="molecule type" value="Genomic_DNA"/>
</dbReference>
<feature type="coiled-coil region" evidence="1">
    <location>
        <begin position="15"/>
        <end position="49"/>
    </location>
</feature>
<protein>
    <submittedName>
        <fullName evidence="3">Uncharacterized protein</fullName>
    </submittedName>
</protein>
<feature type="non-terminal residue" evidence="3">
    <location>
        <position position="124"/>
    </location>
</feature>
<sequence>MTVGLKSKEEKSVKLKKYMESLKTKNDEYTRYEMEMKNLKEELEQVARSLNIFDNFDKSTKVLYRIFSNMRFASNKVSLGFNRDHKKRYEDETKIPEDKKENKEDVNMNKKTMKTKSVRQPNAM</sequence>
<name>A0AA38CGP1_TAXCH</name>
<evidence type="ECO:0000313" key="3">
    <source>
        <dbReference type="EMBL" id="KAH9296737.1"/>
    </source>
</evidence>
<keyword evidence="4" id="KW-1185">Reference proteome</keyword>
<feature type="region of interest" description="Disordered" evidence="2">
    <location>
        <begin position="83"/>
        <end position="124"/>
    </location>
</feature>
<dbReference type="Proteomes" id="UP000824469">
    <property type="component" value="Unassembled WGS sequence"/>
</dbReference>
<evidence type="ECO:0000256" key="2">
    <source>
        <dbReference type="SAM" id="MobiDB-lite"/>
    </source>
</evidence>
<feature type="compositionally biased region" description="Basic and acidic residues" evidence="2">
    <location>
        <begin position="87"/>
        <end position="108"/>
    </location>
</feature>
<comment type="caution">
    <text evidence="3">The sequence shown here is derived from an EMBL/GenBank/DDBJ whole genome shotgun (WGS) entry which is preliminary data.</text>
</comment>